<dbReference type="AlphaFoldDB" id="A0A6N8T7U6"/>
<dbReference type="Proteomes" id="UP000440304">
    <property type="component" value="Unassembled WGS sequence"/>
</dbReference>
<accession>A0A6N8T7U6</accession>
<evidence type="ECO:0000313" key="1">
    <source>
        <dbReference type="EMBL" id="MXN99276.1"/>
    </source>
</evidence>
<protein>
    <submittedName>
        <fullName evidence="1">Uncharacterized protein</fullName>
    </submittedName>
</protein>
<organism evidence="1 2">
    <name type="scientific">Shinella zoogloeoides</name>
    <name type="common">Crabtreella saccharophila</name>
    <dbReference type="NCBI Taxonomy" id="352475"/>
    <lineage>
        <taxon>Bacteria</taxon>
        <taxon>Pseudomonadati</taxon>
        <taxon>Pseudomonadota</taxon>
        <taxon>Alphaproteobacteria</taxon>
        <taxon>Hyphomicrobiales</taxon>
        <taxon>Rhizobiaceae</taxon>
        <taxon>Shinella</taxon>
    </lineage>
</organism>
<dbReference type="EMBL" id="WUML01000002">
    <property type="protein sequence ID" value="MXN99276.1"/>
    <property type="molecule type" value="Genomic_DNA"/>
</dbReference>
<reference evidence="1 2" key="1">
    <citation type="submission" date="2019-12" db="EMBL/GenBank/DDBJ databases">
        <title>Shinella granuli gen. nov., sp. nov., and proposal of the reclassification of Zoogloea ramigera ATCC 19623 as Shinella zoogloeoides sp. nov.</title>
        <authorList>
            <person name="Gao J."/>
        </authorList>
    </citation>
    <scope>NUCLEOTIDE SEQUENCE [LARGE SCALE GENOMIC DNA]</scope>
    <source>
        <strain evidence="1 2">DSM 287</strain>
    </source>
</reference>
<dbReference type="OrthoDB" id="8421687at2"/>
<gene>
    <name evidence="1" type="ORF">GR156_03110</name>
</gene>
<dbReference type="RefSeq" id="WP_160784696.1">
    <property type="nucleotide sequence ID" value="NZ_CP086610.1"/>
</dbReference>
<name>A0A6N8T7U6_SHIZO</name>
<evidence type="ECO:0000313" key="2">
    <source>
        <dbReference type="Proteomes" id="UP000440304"/>
    </source>
</evidence>
<sequence>MQNDALERGHALLEACRSLRERQMQNRLELQRKAAAVAKPLYVLKNKKQLELRLQ</sequence>
<comment type="caution">
    <text evidence="1">The sequence shown here is derived from an EMBL/GenBank/DDBJ whole genome shotgun (WGS) entry which is preliminary data.</text>
</comment>
<proteinExistence type="predicted"/>